<dbReference type="Gene3D" id="3.90.550.10">
    <property type="entry name" value="Spore Coat Polysaccharide Biosynthesis Protein SpsA, Chain A"/>
    <property type="match status" value="2"/>
</dbReference>
<dbReference type="PANTHER" id="PTHR48090">
    <property type="entry name" value="UNDECAPRENYL-PHOSPHATE 4-DEOXY-4-FORMAMIDO-L-ARABINOSE TRANSFERASE-RELATED"/>
    <property type="match status" value="1"/>
</dbReference>
<dbReference type="Pfam" id="PF00535">
    <property type="entry name" value="Glycos_transf_2"/>
    <property type="match status" value="2"/>
</dbReference>
<dbReference type="PANTHER" id="PTHR48090:SF7">
    <property type="entry name" value="RFBJ PROTEIN"/>
    <property type="match status" value="1"/>
</dbReference>
<dbReference type="InterPro" id="IPR001173">
    <property type="entry name" value="Glyco_trans_2-like"/>
</dbReference>
<dbReference type="SUPFAM" id="SSF53448">
    <property type="entry name" value="Nucleotide-diphospho-sugar transferases"/>
    <property type="match status" value="2"/>
</dbReference>
<sequence>MKPLVLIPTLNEAYKLGSVLDGLLACKTPLDIVVVDAQSTDGTRELVARYTKKYPQIRLIDQEGETGYGGALKTGFRYALNKDYDPIITMDGDGSHGPEYIERFLEKTGEYDLVIGSRYIDGVRVEGWRFRKLLVSKLASMYVSYLLVKPIWDFTSGFRCYHRGILEEIDLDSLHNAAYIIQIQLLHYAYQHRRRVKEIPFVYRDTLDSVSKVGGDNKLRTFFYVLRYSAPVTEIFRHLVYLKKEYERFVEEYDDLINPPRLRKWEPRPDQKAFTVSVGVMAYNEEKIIERCIRALQAQKLGENKLEQIVVVSSGSTDDTNKIVRRLAEEDKRIQLIIQPRRMGKASAINEYLAIARGDIAMIESADTITEPDTIRELVAPFRDPGVGMCGVHPVPVNEDKSFVGYSVHKLWQLHHAMALDNPKCGEMVAFRNIVPRIPKYTAVDEAAIEGMLVQGGYKLAYAPKAILQNKGPENLRDFIKQRRRIASGHRHLAASMGHAVFTQKPTNILKYVIKDQKWTPKAILFTGLLIALEGYARFMGMIDFYLRDKNPFIWDISQSTKHMQT</sequence>
<dbReference type="EMBL" id="DRLD01000205">
    <property type="protein sequence ID" value="HED10501.1"/>
    <property type="molecule type" value="Genomic_DNA"/>
</dbReference>
<evidence type="ECO:0000259" key="1">
    <source>
        <dbReference type="Pfam" id="PF00535"/>
    </source>
</evidence>
<protein>
    <submittedName>
        <fullName evidence="2">Glycosyltransferase</fullName>
    </submittedName>
</protein>
<dbReference type="Proteomes" id="UP000886005">
    <property type="component" value="Unassembled WGS sequence"/>
</dbReference>
<comment type="caution">
    <text evidence="2">The sequence shown here is derived from an EMBL/GenBank/DDBJ whole genome shotgun (WGS) entry which is preliminary data.</text>
</comment>
<dbReference type="InterPro" id="IPR029044">
    <property type="entry name" value="Nucleotide-diphossugar_trans"/>
</dbReference>
<feature type="domain" description="Glycosyltransferase 2-like" evidence="1">
    <location>
        <begin position="277"/>
        <end position="403"/>
    </location>
</feature>
<evidence type="ECO:0000313" key="2">
    <source>
        <dbReference type="EMBL" id="HED10501.1"/>
    </source>
</evidence>
<accession>A0A7V1PV21</accession>
<reference evidence="2" key="1">
    <citation type="journal article" date="2020" name="mSystems">
        <title>Genome- and Community-Level Interaction Insights into Carbon Utilization and Element Cycling Functions of Hydrothermarchaeota in Hydrothermal Sediment.</title>
        <authorList>
            <person name="Zhou Z."/>
            <person name="Liu Y."/>
            <person name="Xu W."/>
            <person name="Pan J."/>
            <person name="Luo Z.H."/>
            <person name="Li M."/>
        </authorList>
    </citation>
    <scope>NUCLEOTIDE SEQUENCE [LARGE SCALE GENOMIC DNA]</scope>
    <source>
        <strain evidence="2">HyVt-456</strain>
    </source>
</reference>
<gene>
    <name evidence="2" type="ORF">ENJ10_07415</name>
</gene>
<proteinExistence type="predicted"/>
<feature type="domain" description="Glycosyltransferase 2-like" evidence="1">
    <location>
        <begin position="5"/>
        <end position="169"/>
    </location>
</feature>
<dbReference type="AlphaFoldDB" id="A0A7V1PV21"/>
<dbReference type="InterPro" id="IPR050256">
    <property type="entry name" value="Glycosyltransferase_2"/>
</dbReference>
<name>A0A7V1PV21_CALAY</name>
<organism evidence="2">
    <name type="scientific">Caldithrix abyssi</name>
    <dbReference type="NCBI Taxonomy" id="187145"/>
    <lineage>
        <taxon>Bacteria</taxon>
        <taxon>Pseudomonadati</taxon>
        <taxon>Calditrichota</taxon>
        <taxon>Calditrichia</taxon>
        <taxon>Calditrichales</taxon>
        <taxon>Calditrichaceae</taxon>
        <taxon>Caldithrix</taxon>
    </lineage>
</organism>